<dbReference type="InterPro" id="IPR009057">
    <property type="entry name" value="Homeodomain-like_sf"/>
</dbReference>
<evidence type="ECO:0000256" key="1">
    <source>
        <dbReference type="ARBA" id="ARBA00023015"/>
    </source>
</evidence>
<gene>
    <name evidence="5" type="primary">rhaR_8</name>
    <name evidence="5" type="ORF">SDC9_05262</name>
</gene>
<keyword evidence="3" id="KW-0804">Transcription</keyword>
<dbReference type="InterPro" id="IPR014710">
    <property type="entry name" value="RmlC-like_jellyroll"/>
</dbReference>
<dbReference type="Gene3D" id="1.10.10.60">
    <property type="entry name" value="Homeodomain-like"/>
    <property type="match status" value="2"/>
</dbReference>
<sequence length="317" mass="36798">MNTRITLDYFPNVSNYYHIYKLNHSKVAEVPHYHDFFQVCYLSKGAIKHRGEKEEVNLIKGDSFIIPPNFSHSLVPDSDDPEFYSLSFKDRIFYPRFSNSRAYKFLTALQLDTMEKDHLDIRLKVTLDEHMQMTIESLLDCLVREFPLSLPRDLATAGSLISAILLVLARAYFSEPTAQQQLQTINIYYKAIMACKDYIDQNYMKDLGLSQIARQFGVSRSVLCMLFPKIVGKPLKQYISERRIKQAVKLSDAQDLSLQEIAEIVGYEDYSTFFRNFHKIIGISPIQYRNNRIDKRQSSAMDQHNNDPSIPADLLRL</sequence>
<dbReference type="InterPro" id="IPR037923">
    <property type="entry name" value="HTH-like"/>
</dbReference>
<evidence type="ECO:0000256" key="3">
    <source>
        <dbReference type="ARBA" id="ARBA00023163"/>
    </source>
</evidence>
<reference evidence="5" key="1">
    <citation type="submission" date="2019-08" db="EMBL/GenBank/DDBJ databases">
        <authorList>
            <person name="Kucharzyk K."/>
            <person name="Murdoch R.W."/>
            <person name="Higgins S."/>
            <person name="Loffler F."/>
        </authorList>
    </citation>
    <scope>NUCLEOTIDE SEQUENCE</scope>
</reference>
<name>A0A644SZL5_9ZZZZ</name>
<dbReference type="Pfam" id="PF02311">
    <property type="entry name" value="AraC_binding"/>
    <property type="match status" value="1"/>
</dbReference>
<dbReference type="AlphaFoldDB" id="A0A644SZL5"/>
<dbReference type="PROSITE" id="PS01124">
    <property type="entry name" value="HTH_ARAC_FAMILY_2"/>
    <property type="match status" value="1"/>
</dbReference>
<evidence type="ECO:0000256" key="2">
    <source>
        <dbReference type="ARBA" id="ARBA00023125"/>
    </source>
</evidence>
<keyword evidence="2" id="KW-0238">DNA-binding</keyword>
<dbReference type="GO" id="GO:0003700">
    <property type="term" value="F:DNA-binding transcription factor activity"/>
    <property type="evidence" value="ECO:0007669"/>
    <property type="project" value="InterPro"/>
</dbReference>
<dbReference type="GO" id="GO:0043565">
    <property type="term" value="F:sequence-specific DNA binding"/>
    <property type="evidence" value="ECO:0007669"/>
    <property type="project" value="InterPro"/>
</dbReference>
<dbReference type="SUPFAM" id="SSF51215">
    <property type="entry name" value="Regulatory protein AraC"/>
    <property type="match status" value="1"/>
</dbReference>
<proteinExistence type="predicted"/>
<dbReference type="InterPro" id="IPR003313">
    <property type="entry name" value="AraC-bd"/>
</dbReference>
<protein>
    <submittedName>
        <fullName evidence="5">HTH-type transcriptional activator RhaR</fullName>
    </submittedName>
</protein>
<dbReference type="Gene3D" id="2.60.120.10">
    <property type="entry name" value="Jelly Rolls"/>
    <property type="match status" value="1"/>
</dbReference>
<dbReference type="SUPFAM" id="SSF46689">
    <property type="entry name" value="Homeodomain-like"/>
    <property type="match status" value="2"/>
</dbReference>
<evidence type="ECO:0000259" key="4">
    <source>
        <dbReference type="PROSITE" id="PS01124"/>
    </source>
</evidence>
<dbReference type="PANTHER" id="PTHR43280">
    <property type="entry name" value="ARAC-FAMILY TRANSCRIPTIONAL REGULATOR"/>
    <property type="match status" value="1"/>
</dbReference>
<dbReference type="CDD" id="cd02208">
    <property type="entry name" value="cupin_RmlC-like"/>
    <property type="match status" value="1"/>
</dbReference>
<feature type="domain" description="HTH araC/xylS-type" evidence="4">
    <location>
        <begin position="193"/>
        <end position="291"/>
    </location>
</feature>
<dbReference type="InterPro" id="IPR018060">
    <property type="entry name" value="HTH_AraC"/>
</dbReference>
<dbReference type="Pfam" id="PF12833">
    <property type="entry name" value="HTH_18"/>
    <property type="match status" value="1"/>
</dbReference>
<dbReference type="SMART" id="SM00342">
    <property type="entry name" value="HTH_ARAC"/>
    <property type="match status" value="1"/>
</dbReference>
<keyword evidence="1" id="KW-0805">Transcription regulation</keyword>
<organism evidence="5">
    <name type="scientific">bioreactor metagenome</name>
    <dbReference type="NCBI Taxonomy" id="1076179"/>
    <lineage>
        <taxon>unclassified sequences</taxon>
        <taxon>metagenomes</taxon>
        <taxon>ecological metagenomes</taxon>
    </lineage>
</organism>
<accession>A0A644SZL5</accession>
<dbReference type="PANTHER" id="PTHR43280:SF2">
    <property type="entry name" value="HTH-TYPE TRANSCRIPTIONAL REGULATOR EXSA"/>
    <property type="match status" value="1"/>
</dbReference>
<evidence type="ECO:0000313" key="5">
    <source>
        <dbReference type="EMBL" id="MPL59707.1"/>
    </source>
</evidence>
<dbReference type="EMBL" id="VSSQ01000010">
    <property type="protein sequence ID" value="MPL59707.1"/>
    <property type="molecule type" value="Genomic_DNA"/>
</dbReference>
<comment type="caution">
    <text evidence="5">The sequence shown here is derived from an EMBL/GenBank/DDBJ whole genome shotgun (WGS) entry which is preliminary data.</text>
</comment>